<dbReference type="eggNOG" id="COG3210">
    <property type="taxonomic scope" value="Bacteria"/>
</dbReference>
<proteinExistence type="predicted"/>
<accession>A0A095S9T3</accession>
<evidence type="ECO:0000313" key="2">
    <source>
        <dbReference type="Proteomes" id="UP000029444"/>
    </source>
</evidence>
<protein>
    <submittedName>
        <fullName evidence="1">Rhs family protein</fullName>
    </submittedName>
</protein>
<sequence>MLGAYAAVEFALSAWDAYDTYQTITSDCATTGEKWASGGLFTAGLFLPGNYKWLGNVAKGLGNQNPLYKAAVQSFKSTDLSNAGRALTKHPEVIGQTKETLRQTLRTDAALNEAAHSALRNIMRNGVTTTPTLGRYGTVTQVQIPGGFGARWASDGSFIGFINP</sequence>
<keyword evidence="2" id="KW-1185">Reference proteome</keyword>
<comment type="caution">
    <text evidence="1">The sequence shown here is derived from an EMBL/GenBank/DDBJ whole genome shotgun (WGS) entry which is preliminary data.</text>
</comment>
<gene>
    <name evidence="1" type="ORF">Y5S_03744</name>
</gene>
<dbReference type="EMBL" id="ARXV01000025">
    <property type="protein sequence ID" value="KGD61406.1"/>
    <property type="molecule type" value="Genomic_DNA"/>
</dbReference>
<dbReference type="PATRIC" id="fig|1177154.3.peg.3742"/>
<dbReference type="STRING" id="1177154.Y5S_03744"/>
<reference evidence="1 2" key="1">
    <citation type="submission" date="2012-09" db="EMBL/GenBank/DDBJ databases">
        <title>Genome Sequence of alkane-degrading Bacterium Alcanivorax sp. 19-m-6.</title>
        <authorList>
            <person name="Lai Q."/>
            <person name="Shao Z."/>
        </authorList>
    </citation>
    <scope>NUCLEOTIDE SEQUENCE [LARGE SCALE GENOMIC DNA]</scope>
    <source>
        <strain evidence="1 2">19-m-6</strain>
    </source>
</reference>
<dbReference type="AlphaFoldDB" id="A0A095S9T3"/>
<evidence type="ECO:0000313" key="1">
    <source>
        <dbReference type="EMBL" id="KGD61406.1"/>
    </source>
</evidence>
<organism evidence="1 2">
    <name type="scientific">Alcanivorax nanhaiticus</name>
    <dbReference type="NCBI Taxonomy" id="1177154"/>
    <lineage>
        <taxon>Bacteria</taxon>
        <taxon>Pseudomonadati</taxon>
        <taxon>Pseudomonadota</taxon>
        <taxon>Gammaproteobacteria</taxon>
        <taxon>Oceanospirillales</taxon>
        <taxon>Alcanivoracaceae</taxon>
        <taxon>Alcanivorax</taxon>
    </lineage>
</organism>
<dbReference type="Proteomes" id="UP000029444">
    <property type="component" value="Unassembled WGS sequence"/>
</dbReference>
<name>A0A095S9T3_9GAMM</name>